<evidence type="ECO:0000259" key="5">
    <source>
        <dbReference type="PROSITE" id="PS50966"/>
    </source>
</evidence>
<keyword evidence="3" id="KW-0862">Zinc</keyword>
<accession>A0A5C7IKL6</accession>
<evidence type="ECO:0000256" key="4">
    <source>
        <dbReference type="PROSITE-ProRule" id="PRU00325"/>
    </source>
</evidence>
<dbReference type="Pfam" id="PF04434">
    <property type="entry name" value="SWIM"/>
    <property type="match status" value="1"/>
</dbReference>
<reference evidence="7" key="1">
    <citation type="journal article" date="2019" name="Gigascience">
        <title>De novo genome assembly of the endangered Acer yangbiense, a plant species with extremely small populations endemic to Yunnan Province, China.</title>
        <authorList>
            <person name="Yang J."/>
            <person name="Wariss H.M."/>
            <person name="Tao L."/>
            <person name="Zhang R."/>
            <person name="Yun Q."/>
            <person name="Hollingsworth P."/>
            <person name="Dao Z."/>
            <person name="Luo G."/>
            <person name="Guo H."/>
            <person name="Ma Y."/>
            <person name="Sun W."/>
        </authorList>
    </citation>
    <scope>NUCLEOTIDE SEQUENCE [LARGE SCALE GENOMIC DNA]</scope>
    <source>
        <strain evidence="7">cv. Malutang</strain>
    </source>
</reference>
<dbReference type="Proteomes" id="UP000323000">
    <property type="component" value="Chromosome 2"/>
</dbReference>
<dbReference type="Pfam" id="PF10551">
    <property type="entry name" value="MULE"/>
    <property type="match status" value="1"/>
</dbReference>
<dbReference type="AlphaFoldDB" id="A0A5C7IKL6"/>
<protein>
    <recommendedName>
        <fullName evidence="5">SWIM-type domain-containing protein</fullName>
    </recommendedName>
</protein>
<gene>
    <name evidence="6" type="ORF">EZV62_004683</name>
</gene>
<organism evidence="6 7">
    <name type="scientific">Acer yangbiense</name>
    <dbReference type="NCBI Taxonomy" id="1000413"/>
    <lineage>
        <taxon>Eukaryota</taxon>
        <taxon>Viridiplantae</taxon>
        <taxon>Streptophyta</taxon>
        <taxon>Embryophyta</taxon>
        <taxon>Tracheophyta</taxon>
        <taxon>Spermatophyta</taxon>
        <taxon>Magnoliopsida</taxon>
        <taxon>eudicotyledons</taxon>
        <taxon>Gunneridae</taxon>
        <taxon>Pentapetalae</taxon>
        <taxon>rosids</taxon>
        <taxon>malvids</taxon>
        <taxon>Sapindales</taxon>
        <taxon>Sapindaceae</taxon>
        <taxon>Hippocastanoideae</taxon>
        <taxon>Acereae</taxon>
        <taxon>Acer</taxon>
    </lineage>
</organism>
<dbReference type="EMBL" id="VAHF01000002">
    <property type="protein sequence ID" value="TXG69748.1"/>
    <property type="molecule type" value="Genomic_DNA"/>
</dbReference>
<evidence type="ECO:0000313" key="7">
    <source>
        <dbReference type="Proteomes" id="UP000323000"/>
    </source>
</evidence>
<sequence>MSEFRVHVKYVDRIVDMDLIEPGDCSVISLINDTKKQLNGCHIEAWETWQLRVTKHLTFIEFELLLVPIDIQFPEDAPTGLLGFNQQNIGDLVEENYEEDNFVLVEENFEEDDTVGDAATNGSDGSVVDNDYQVDEELEDDSDVSLMNENGENDKDHCEDGVTFIIGSVKGSHSICLRLVENKEATSRWVASILENFIRSNRNGKAKLFKDELQERFALKRYGNAILTMYPRSDVKVEMDPNVLDNPTFFRFYLSFDACKTGFVNGCRHLIAICICKSENSDSWSWFLKELRDSLGWDDRKKICFISDRQKGYVKALANKWPEAYTREYLTMNEKEARKLQVIHGRGNWYETVDNEGVKILVNLDDATCDYGMWQINRLPCTHAIAVFMYNREFHIIMYIGFTPSRHGN</sequence>
<evidence type="ECO:0000256" key="2">
    <source>
        <dbReference type="ARBA" id="ARBA00022771"/>
    </source>
</evidence>
<keyword evidence="1" id="KW-0479">Metal-binding</keyword>
<dbReference type="SMART" id="SM00575">
    <property type="entry name" value="ZnF_PMZ"/>
    <property type="match status" value="1"/>
</dbReference>
<comment type="caution">
    <text evidence="6">The sequence shown here is derived from an EMBL/GenBank/DDBJ whole genome shotgun (WGS) entry which is preliminary data.</text>
</comment>
<dbReference type="PROSITE" id="PS50966">
    <property type="entry name" value="ZF_SWIM"/>
    <property type="match status" value="1"/>
</dbReference>
<dbReference type="PANTHER" id="PTHR31973:SF187">
    <property type="entry name" value="MUTATOR TRANSPOSASE MUDRA PROTEIN"/>
    <property type="match status" value="1"/>
</dbReference>
<name>A0A5C7IKL6_9ROSI</name>
<keyword evidence="2 4" id="KW-0863">Zinc-finger</keyword>
<proteinExistence type="predicted"/>
<dbReference type="InterPro" id="IPR006564">
    <property type="entry name" value="Znf_PMZ"/>
</dbReference>
<evidence type="ECO:0000313" key="6">
    <source>
        <dbReference type="EMBL" id="TXG69748.1"/>
    </source>
</evidence>
<dbReference type="OrthoDB" id="1797727at2759"/>
<evidence type="ECO:0000256" key="3">
    <source>
        <dbReference type="ARBA" id="ARBA00022833"/>
    </source>
</evidence>
<feature type="domain" description="SWIM-type" evidence="5">
    <location>
        <begin position="358"/>
        <end position="392"/>
    </location>
</feature>
<dbReference type="PANTHER" id="PTHR31973">
    <property type="entry name" value="POLYPROTEIN, PUTATIVE-RELATED"/>
    <property type="match status" value="1"/>
</dbReference>
<dbReference type="InterPro" id="IPR018289">
    <property type="entry name" value="MULE_transposase_dom"/>
</dbReference>
<keyword evidence="7" id="KW-1185">Reference proteome</keyword>
<evidence type="ECO:0000256" key="1">
    <source>
        <dbReference type="ARBA" id="ARBA00022723"/>
    </source>
</evidence>
<dbReference type="InterPro" id="IPR007527">
    <property type="entry name" value="Znf_SWIM"/>
</dbReference>
<dbReference type="GO" id="GO:0008270">
    <property type="term" value="F:zinc ion binding"/>
    <property type="evidence" value="ECO:0007669"/>
    <property type="project" value="UniProtKB-KW"/>
</dbReference>